<organism evidence="8 9">
    <name type="scientific">Durusdinium trenchii</name>
    <dbReference type="NCBI Taxonomy" id="1381693"/>
    <lineage>
        <taxon>Eukaryota</taxon>
        <taxon>Sar</taxon>
        <taxon>Alveolata</taxon>
        <taxon>Dinophyceae</taxon>
        <taxon>Suessiales</taxon>
        <taxon>Symbiodiniaceae</taxon>
        <taxon>Durusdinium</taxon>
    </lineage>
</organism>
<dbReference type="PANTHER" id="PTHR45670">
    <property type="entry name" value="E3 UBIQUITIN-PROTEIN LIGASE TRIP12"/>
    <property type="match status" value="1"/>
</dbReference>
<reference evidence="8 9" key="1">
    <citation type="submission" date="2024-02" db="EMBL/GenBank/DDBJ databases">
        <authorList>
            <person name="Chen Y."/>
            <person name="Shah S."/>
            <person name="Dougan E. K."/>
            <person name="Thang M."/>
            <person name="Chan C."/>
        </authorList>
    </citation>
    <scope>NUCLEOTIDE SEQUENCE [LARGE SCALE GENOMIC DNA]</scope>
</reference>
<evidence type="ECO:0000259" key="7">
    <source>
        <dbReference type="PROSITE" id="PS50850"/>
    </source>
</evidence>
<dbReference type="Proteomes" id="UP001642484">
    <property type="component" value="Unassembled WGS sequence"/>
</dbReference>
<feature type="transmembrane region" description="Helical" evidence="6">
    <location>
        <begin position="292"/>
        <end position="313"/>
    </location>
</feature>
<feature type="compositionally biased region" description="Pro residues" evidence="5">
    <location>
        <begin position="734"/>
        <end position="744"/>
    </location>
</feature>
<feature type="transmembrane region" description="Helical" evidence="6">
    <location>
        <begin position="149"/>
        <end position="167"/>
    </location>
</feature>
<feature type="transmembrane region" description="Helical" evidence="6">
    <location>
        <begin position="354"/>
        <end position="375"/>
    </location>
</feature>
<dbReference type="InterPro" id="IPR057948">
    <property type="entry name" value="TPR_TRIP12_N"/>
</dbReference>
<dbReference type="EMBL" id="CAXAMN010000781">
    <property type="protein sequence ID" value="CAK8990744.1"/>
    <property type="molecule type" value="Genomic_DNA"/>
</dbReference>
<name>A0ABP0HN03_9DINO</name>
<feature type="compositionally biased region" description="Acidic residues" evidence="5">
    <location>
        <begin position="720"/>
        <end position="733"/>
    </location>
</feature>
<evidence type="ECO:0000256" key="3">
    <source>
        <dbReference type="ARBA" id="ARBA00012485"/>
    </source>
</evidence>
<dbReference type="Pfam" id="PF25579">
    <property type="entry name" value="TPR_TRIP12_N"/>
    <property type="match status" value="1"/>
</dbReference>
<dbReference type="PROSITE" id="PS50850">
    <property type="entry name" value="MFS"/>
    <property type="match status" value="1"/>
</dbReference>
<feature type="transmembrane region" description="Helical" evidence="6">
    <location>
        <begin position="214"/>
        <end position="232"/>
    </location>
</feature>
<feature type="domain" description="Major facilitator superfamily (MFS) profile" evidence="7">
    <location>
        <begin position="83"/>
        <end position="536"/>
    </location>
</feature>
<keyword evidence="6" id="KW-1133">Transmembrane helix</keyword>
<evidence type="ECO:0000313" key="8">
    <source>
        <dbReference type="EMBL" id="CAK8990744.1"/>
    </source>
</evidence>
<comment type="caution">
    <text evidence="8">The sequence shown here is derived from an EMBL/GenBank/DDBJ whole genome shotgun (WGS) entry which is preliminary data.</text>
</comment>
<dbReference type="InterPro" id="IPR045322">
    <property type="entry name" value="HECTD1/TRIP12-like"/>
</dbReference>
<evidence type="ECO:0000256" key="1">
    <source>
        <dbReference type="ARBA" id="ARBA00000885"/>
    </source>
</evidence>
<dbReference type="InterPro" id="IPR016024">
    <property type="entry name" value="ARM-type_fold"/>
</dbReference>
<evidence type="ECO:0000256" key="6">
    <source>
        <dbReference type="SAM" id="Phobius"/>
    </source>
</evidence>
<dbReference type="EC" id="2.3.2.26" evidence="3"/>
<dbReference type="SUPFAM" id="SSF103473">
    <property type="entry name" value="MFS general substrate transporter"/>
    <property type="match status" value="1"/>
</dbReference>
<gene>
    <name evidence="8" type="ORF">CCMP2556_LOCUS2176</name>
</gene>
<dbReference type="InterPro" id="IPR020846">
    <property type="entry name" value="MFS_dom"/>
</dbReference>
<dbReference type="InterPro" id="IPR036259">
    <property type="entry name" value="MFS_trans_sf"/>
</dbReference>
<accession>A0ABP0HN03</accession>
<feature type="transmembrane region" description="Helical" evidence="6">
    <location>
        <begin position="381"/>
        <end position="406"/>
    </location>
</feature>
<sequence length="767" mass="83822">MSLEVPRCPSPVHWTRRSSAIREAHEAPKARNSKTSRRIQFGCTAALVSAGTGISRTVFRTRHVRRQKGVAAPSPKMQVKPSSVYFLLVVSCLSLLGLTMPMPAYPTIRAQYQLSTAQTGFVSSCLSLGMLFAVSILPICSDSMGRRNVLMFSMFCTSFLFGFQVYALQHLTFWHFLAARWFTGLFAGCNPIFKAYLADVVPAERLPRFMVFREASATFAFIIGPLLGGYMIKEMGVKGPFLLTCLCHMVGFGLLLTQVEEAEKHSVTEEETDANNNQVEEQKDDLSVVTQVLLMSFFYVISQTCFSFFTPLLLHDASGIFRSEPQRIGLYLTSASVSVLFFQLGVYKPLQQKYGLETVGCIGAICICFGLWLLAVGSVPMLAIGGLLYAFGSATFPATVPTLLAASVPKHHRGRATWLGPDIVAEILALILVPQLRECVIRVSSAFSFFMKRAQMEGADASPGGFPFGLGSSSSSSSQFSPLLRDLKSEDGQKQLVALTELAEQLSFSSEEALISFPMETFIPLLVNLLGNPGHGDETTGQVMLLACRCLYNVVDILPPTARIIVGHGGLSVLCANLLNIEYIDVAELTVSTIELISQDQPVQVLKAGGLEAILTFLDFFQISVQRQAAHAAALMLQAVTPAQVFEQHVKPVLPTLAQLLQHSDPQVLHSICECWRRVIDGCITAHERPKEDPGTLGSLVSRFAAEARLRLGAEKRPEEEDEDEDEDDDDEPPIPAMPAPPVSETPAVTTEKLSASLKEVQPTVRS</sequence>
<protein>
    <recommendedName>
        <fullName evidence="3">HECT-type E3 ubiquitin transferase</fullName>
        <ecNumber evidence="3">2.3.2.26</ecNumber>
    </recommendedName>
</protein>
<dbReference type="Pfam" id="PF07690">
    <property type="entry name" value="MFS_1"/>
    <property type="match status" value="1"/>
</dbReference>
<keyword evidence="6" id="KW-0472">Membrane</keyword>
<keyword evidence="9" id="KW-1185">Reference proteome</keyword>
<dbReference type="Gene3D" id="1.20.1250.20">
    <property type="entry name" value="MFS general substrate transporter like domains"/>
    <property type="match status" value="1"/>
</dbReference>
<keyword evidence="6" id="KW-0812">Transmembrane</keyword>
<evidence type="ECO:0000256" key="4">
    <source>
        <dbReference type="ARBA" id="ARBA00022679"/>
    </source>
</evidence>
<keyword evidence="4" id="KW-0808">Transferase</keyword>
<dbReference type="SUPFAM" id="SSF48371">
    <property type="entry name" value="ARM repeat"/>
    <property type="match status" value="1"/>
</dbReference>
<evidence type="ECO:0000313" key="9">
    <source>
        <dbReference type="Proteomes" id="UP001642484"/>
    </source>
</evidence>
<feature type="region of interest" description="Disordered" evidence="5">
    <location>
        <begin position="711"/>
        <end position="767"/>
    </location>
</feature>
<dbReference type="InterPro" id="IPR011989">
    <property type="entry name" value="ARM-like"/>
</dbReference>
<evidence type="ECO:0000256" key="5">
    <source>
        <dbReference type="SAM" id="MobiDB-lite"/>
    </source>
</evidence>
<evidence type="ECO:0000256" key="2">
    <source>
        <dbReference type="ARBA" id="ARBA00004141"/>
    </source>
</evidence>
<proteinExistence type="predicted"/>
<comment type="catalytic activity">
    <reaction evidence="1">
        <text>S-ubiquitinyl-[E2 ubiquitin-conjugating enzyme]-L-cysteine + [acceptor protein]-L-lysine = [E2 ubiquitin-conjugating enzyme]-L-cysteine + N(6)-ubiquitinyl-[acceptor protein]-L-lysine.</text>
        <dbReference type="EC" id="2.3.2.26"/>
    </reaction>
</comment>
<feature type="transmembrane region" description="Helical" evidence="6">
    <location>
        <begin position="84"/>
        <end position="105"/>
    </location>
</feature>
<feature type="transmembrane region" description="Helical" evidence="6">
    <location>
        <begin position="328"/>
        <end position="347"/>
    </location>
</feature>
<dbReference type="InterPro" id="IPR011701">
    <property type="entry name" value="MFS"/>
</dbReference>
<comment type="subcellular location">
    <subcellularLocation>
        <location evidence="2">Membrane</location>
        <topology evidence="2">Multi-pass membrane protein</topology>
    </subcellularLocation>
</comment>
<dbReference type="Gene3D" id="1.25.10.10">
    <property type="entry name" value="Leucine-rich Repeat Variant"/>
    <property type="match status" value="1"/>
</dbReference>
<feature type="transmembrane region" description="Helical" evidence="6">
    <location>
        <begin position="117"/>
        <end position="137"/>
    </location>
</feature>
<feature type="transmembrane region" description="Helical" evidence="6">
    <location>
        <begin position="173"/>
        <end position="193"/>
    </location>
</feature>
<dbReference type="PANTHER" id="PTHR45670:SF1">
    <property type="entry name" value="E3 UBIQUITIN-PROTEIN LIGASE HECTD1"/>
    <property type="match status" value="1"/>
</dbReference>